<proteinExistence type="predicted"/>
<dbReference type="Proteomes" id="UP000708208">
    <property type="component" value="Unassembled WGS sequence"/>
</dbReference>
<keyword evidence="14" id="KW-1185">Reference proteome</keyword>
<keyword evidence="5" id="KW-0378">Hydrolase</keyword>
<evidence type="ECO:0000256" key="7">
    <source>
        <dbReference type="ARBA" id="ARBA00051086"/>
    </source>
</evidence>
<evidence type="ECO:0000256" key="5">
    <source>
        <dbReference type="ARBA" id="ARBA00022801"/>
    </source>
</evidence>
<reference evidence="13" key="1">
    <citation type="submission" date="2021-06" db="EMBL/GenBank/DDBJ databases">
        <authorList>
            <person name="Hodson N. C."/>
            <person name="Mongue J. A."/>
            <person name="Jaron S. K."/>
        </authorList>
    </citation>
    <scope>NUCLEOTIDE SEQUENCE</scope>
</reference>
<evidence type="ECO:0000256" key="8">
    <source>
        <dbReference type="ARBA" id="ARBA00054674"/>
    </source>
</evidence>
<dbReference type="NCBIfam" id="TIGR00052">
    <property type="entry name" value="nudix-type nucleoside diphosphatase, YffH/AdpP family"/>
    <property type="match status" value="1"/>
</dbReference>
<dbReference type="PANTHER" id="PTHR11839:SF15">
    <property type="entry name" value="URIDINE DIPHOSPHATE GLUCOSE PYROPHOSPHATASE NUDT14"/>
    <property type="match status" value="1"/>
</dbReference>
<protein>
    <recommendedName>
        <fullName evidence="10">Uridine diphosphate glucose pyrophosphatase NUDT14</fullName>
        <ecNumber evidence="9">3.6.1.45</ecNumber>
    </recommendedName>
    <alternativeName>
        <fullName evidence="11">Nucleoside diphosphate-linked moiety X motif 14</fullName>
    </alternativeName>
</protein>
<dbReference type="PROSITE" id="PS51462">
    <property type="entry name" value="NUDIX"/>
    <property type="match status" value="1"/>
</dbReference>
<evidence type="ECO:0000256" key="1">
    <source>
        <dbReference type="ARBA" id="ARBA00001946"/>
    </source>
</evidence>
<dbReference type="EMBL" id="CAJVCH010022610">
    <property type="protein sequence ID" value="CAG7693147.1"/>
    <property type="molecule type" value="Genomic_DNA"/>
</dbReference>
<evidence type="ECO:0000313" key="13">
    <source>
        <dbReference type="EMBL" id="CAG7693147.1"/>
    </source>
</evidence>
<comment type="function">
    <text evidence="8">Hydrolyzes UDP-glucose to glucose 1-phosphate and UMP and ADP-ribose to ribose 5-phosphate and AMP. The physiological substrate is probably UDP-glucose. Poor activity on other substrates such as ADP-glucose, CDP-glucose, GDP-glucose and GDP-mannose.</text>
</comment>
<accession>A0A8J2JSZ7</accession>
<dbReference type="InterPro" id="IPR000086">
    <property type="entry name" value="NUDIX_hydrolase_dom"/>
</dbReference>
<keyword evidence="6" id="KW-0460">Magnesium</keyword>
<dbReference type="EC" id="3.6.1.45" evidence="9"/>
<keyword evidence="4" id="KW-0963">Cytoplasm</keyword>
<name>A0A8J2JSZ7_9HEXA</name>
<evidence type="ECO:0000256" key="6">
    <source>
        <dbReference type="ARBA" id="ARBA00022842"/>
    </source>
</evidence>
<dbReference type="GO" id="GO:0008768">
    <property type="term" value="F:UDP-sugar diphosphatase activity"/>
    <property type="evidence" value="ECO:0007669"/>
    <property type="project" value="UniProtKB-EC"/>
</dbReference>
<dbReference type="CDD" id="cd18887">
    <property type="entry name" value="NUDIX_UGPPase_Nudt14"/>
    <property type="match status" value="1"/>
</dbReference>
<evidence type="ECO:0000313" key="14">
    <source>
        <dbReference type="Proteomes" id="UP000708208"/>
    </source>
</evidence>
<organism evidence="13 14">
    <name type="scientific">Allacma fusca</name>
    <dbReference type="NCBI Taxonomy" id="39272"/>
    <lineage>
        <taxon>Eukaryota</taxon>
        <taxon>Metazoa</taxon>
        <taxon>Ecdysozoa</taxon>
        <taxon>Arthropoda</taxon>
        <taxon>Hexapoda</taxon>
        <taxon>Collembola</taxon>
        <taxon>Symphypleona</taxon>
        <taxon>Sminthuridae</taxon>
        <taxon>Allacma</taxon>
    </lineage>
</organism>
<comment type="cofactor">
    <cofactor evidence="1">
        <name>Mg(2+)</name>
        <dbReference type="ChEBI" id="CHEBI:18420"/>
    </cofactor>
</comment>
<evidence type="ECO:0000256" key="10">
    <source>
        <dbReference type="ARBA" id="ARBA00071467"/>
    </source>
</evidence>
<dbReference type="GO" id="GO:0046872">
    <property type="term" value="F:metal ion binding"/>
    <property type="evidence" value="ECO:0007669"/>
    <property type="project" value="InterPro"/>
</dbReference>
<dbReference type="GO" id="GO:0006753">
    <property type="term" value="P:nucleoside phosphate metabolic process"/>
    <property type="evidence" value="ECO:0007669"/>
    <property type="project" value="TreeGrafter"/>
</dbReference>
<evidence type="ECO:0000256" key="9">
    <source>
        <dbReference type="ARBA" id="ARBA00066480"/>
    </source>
</evidence>
<evidence type="ECO:0000256" key="11">
    <source>
        <dbReference type="ARBA" id="ARBA00080475"/>
    </source>
</evidence>
<dbReference type="InterPro" id="IPR004385">
    <property type="entry name" value="NDP_pyrophosphatase"/>
</dbReference>
<dbReference type="PANTHER" id="PTHR11839">
    <property type="entry name" value="UDP/ADP-SUGAR PYROPHOSPHATASE"/>
    <property type="match status" value="1"/>
</dbReference>
<evidence type="ECO:0000256" key="3">
    <source>
        <dbReference type="ARBA" id="ARBA00011738"/>
    </source>
</evidence>
<dbReference type="AlphaFoldDB" id="A0A8J2JSZ7"/>
<comment type="subunit">
    <text evidence="3">Homodimer.</text>
</comment>
<evidence type="ECO:0000256" key="2">
    <source>
        <dbReference type="ARBA" id="ARBA00004496"/>
    </source>
</evidence>
<evidence type="ECO:0000256" key="4">
    <source>
        <dbReference type="ARBA" id="ARBA00022490"/>
    </source>
</evidence>
<dbReference type="OrthoDB" id="10249920at2759"/>
<feature type="domain" description="Nudix hydrolase" evidence="12">
    <location>
        <begin position="38"/>
        <end position="201"/>
    </location>
</feature>
<dbReference type="GO" id="GO:0019693">
    <property type="term" value="P:ribose phosphate metabolic process"/>
    <property type="evidence" value="ECO:0007669"/>
    <property type="project" value="TreeGrafter"/>
</dbReference>
<comment type="subcellular location">
    <subcellularLocation>
        <location evidence="2">Cytoplasm</location>
    </subcellularLocation>
</comment>
<dbReference type="GO" id="GO:0005737">
    <property type="term" value="C:cytoplasm"/>
    <property type="evidence" value="ECO:0007669"/>
    <property type="project" value="UniProtKB-SubCell"/>
</dbReference>
<gene>
    <name evidence="13" type="ORF">AFUS01_LOCUS3746</name>
</gene>
<sequence length="221" mass="24797">MEQIENVKVGPMPPSQFLKPFRLEFTQNGRKRFWDFVKLHESVSIIIYNTTRNVLVFVKQFRPAVYYNTAATAQSVCNEVQGEIDWSKVPPSSGVTLELCAGILDNPKLSPKEIAKQEVLEECGYDVPLENFQYIISYRSGIGVSGDKQNMFYCEVTDQMKVSEGGGLASEGEFIDVVEMTIPEVRNFMSQELVPSPGGFLFGLMWFLANKAPAEESRSGN</sequence>
<comment type="caution">
    <text evidence="13">The sequence shown here is derived from an EMBL/GenBank/DDBJ whole genome shotgun (WGS) entry which is preliminary data.</text>
</comment>
<dbReference type="FunFam" id="3.90.79.10:FF:000035">
    <property type="entry name" value="Uridine diphosphate glucose pyrophosphatase"/>
    <property type="match status" value="1"/>
</dbReference>
<evidence type="ECO:0000259" key="12">
    <source>
        <dbReference type="PROSITE" id="PS51462"/>
    </source>
</evidence>
<comment type="catalytic activity">
    <reaction evidence="7">
        <text>UDP-sugar + H2O = UMP + alpha-D-aldose 1-phosphate.</text>
        <dbReference type="EC" id="3.6.1.45"/>
    </reaction>
</comment>